<organism evidence="2 3">
    <name type="scientific">Microvirga makkahensis</name>
    <dbReference type="NCBI Taxonomy" id="1128670"/>
    <lineage>
        <taxon>Bacteria</taxon>
        <taxon>Pseudomonadati</taxon>
        <taxon>Pseudomonadota</taxon>
        <taxon>Alphaproteobacteria</taxon>
        <taxon>Hyphomicrobiales</taxon>
        <taxon>Methylobacteriaceae</taxon>
        <taxon>Microvirga</taxon>
    </lineage>
</organism>
<sequence length="132" mass="15190">MSGTLAATVVSMRTFVPAKDFRASQDFYRELGFEIRPITSDLADVRLKEFSFILQNFYVEDWASNFMMYLHVSDVDAWWHRIDAAEFPTRYGVRRPRPPRLEPWGAKVAHIFDPSGVLWHLAEHAPAECGTG</sequence>
<proteinExistence type="predicted"/>
<protein>
    <submittedName>
        <fullName evidence="2">Glyoxalase</fullName>
    </submittedName>
</protein>
<gene>
    <name evidence="2" type="ORF">GR328_12490</name>
</gene>
<evidence type="ECO:0000259" key="1">
    <source>
        <dbReference type="PROSITE" id="PS51819"/>
    </source>
</evidence>
<dbReference type="Gene3D" id="3.10.180.10">
    <property type="entry name" value="2,3-Dihydroxybiphenyl 1,2-Dioxygenase, domain 1"/>
    <property type="match status" value="1"/>
</dbReference>
<name>A0A7X3MS72_9HYPH</name>
<dbReference type="InterPro" id="IPR029068">
    <property type="entry name" value="Glyas_Bleomycin-R_OHBP_Dase"/>
</dbReference>
<keyword evidence="3" id="KW-1185">Reference proteome</keyword>
<accession>A0A7X3MS72</accession>
<reference evidence="2 3" key="2">
    <citation type="submission" date="2020-01" db="EMBL/GenBank/DDBJ databases">
        <title>Microvirga sp. nov., an arsenate reduction bacterium isolated from Tibet hotspring sediments.</title>
        <authorList>
            <person name="Xian W.-D."/>
            <person name="Li W.-J."/>
        </authorList>
    </citation>
    <scope>NUCLEOTIDE SEQUENCE [LARGE SCALE GENOMIC DNA]</scope>
    <source>
        <strain evidence="2 3">KCTC 23863</strain>
    </source>
</reference>
<dbReference type="Pfam" id="PF00903">
    <property type="entry name" value="Glyoxalase"/>
    <property type="match status" value="1"/>
</dbReference>
<dbReference type="OrthoDB" id="9798430at2"/>
<reference evidence="2 3" key="1">
    <citation type="submission" date="2019-12" db="EMBL/GenBank/DDBJ databases">
        <authorList>
            <person name="Yuan C.-G."/>
        </authorList>
    </citation>
    <scope>NUCLEOTIDE SEQUENCE [LARGE SCALE GENOMIC DNA]</scope>
    <source>
        <strain evidence="2 3">KCTC 23863</strain>
    </source>
</reference>
<evidence type="ECO:0000313" key="2">
    <source>
        <dbReference type="EMBL" id="MXQ12266.1"/>
    </source>
</evidence>
<dbReference type="RefSeq" id="WP_160884844.1">
    <property type="nucleotide sequence ID" value="NZ_WURB01000007.1"/>
</dbReference>
<feature type="domain" description="VOC" evidence="1">
    <location>
        <begin position="8"/>
        <end position="124"/>
    </location>
</feature>
<dbReference type="AlphaFoldDB" id="A0A7X3MS72"/>
<dbReference type="PROSITE" id="PS51819">
    <property type="entry name" value="VOC"/>
    <property type="match status" value="1"/>
</dbReference>
<comment type="caution">
    <text evidence="2">The sequence shown here is derived from an EMBL/GenBank/DDBJ whole genome shotgun (WGS) entry which is preliminary data.</text>
</comment>
<dbReference type="InterPro" id="IPR037523">
    <property type="entry name" value="VOC_core"/>
</dbReference>
<evidence type="ECO:0000313" key="3">
    <source>
        <dbReference type="Proteomes" id="UP000436483"/>
    </source>
</evidence>
<dbReference type="InterPro" id="IPR004360">
    <property type="entry name" value="Glyas_Fos-R_dOase_dom"/>
</dbReference>
<dbReference type="SUPFAM" id="SSF54593">
    <property type="entry name" value="Glyoxalase/Bleomycin resistance protein/Dihydroxybiphenyl dioxygenase"/>
    <property type="match status" value="1"/>
</dbReference>
<dbReference type="EMBL" id="WURB01000007">
    <property type="protein sequence ID" value="MXQ12266.1"/>
    <property type="molecule type" value="Genomic_DNA"/>
</dbReference>
<dbReference type="Proteomes" id="UP000436483">
    <property type="component" value="Unassembled WGS sequence"/>
</dbReference>